<feature type="domain" description="FHA" evidence="1">
    <location>
        <begin position="189"/>
        <end position="238"/>
    </location>
</feature>
<dbReference type="PANTHER" id="PTHR46210">
    <property type="entry name" value="FHA DOMAIN-CONTAINING PROTEIN"/>
    <property type="match status" value="1"/>
</dbReference>
<keyword evidence="3" id="KW-1185">Reference proteome</keyword>
<dbReference type="SMART" id="SM00240">
    <property type="entry name" value="FHA"/>
    <property type="match status" value="2"/>
</dbReference>
<feature type="domain" description="FHA" evidence="1">
    <location>
        <begin position="304"/>
        <end position="353"/>
    </location>
</feature>
<dbReference type="SUPFAM" id="SSF49879">
    <property type="entry name" value="SMAD/FHA domain"/>
    <property type="match status" value="2"/>
</dbReference>
<dbReference type="PANTHER" id="PTHR46210:SF1">
    <property type="entry name" value="FHA DOMAIN-CONTAINING PROTEIN"/>
    <property type="match status" value="1"/>
</dbReference>
<dbReference type="InterPro" id="IPR000253">
    <property type="entry name" value="FHA_dom"/>
</dbReference>
<dbReference type="KEGG" id="uam:UABAM_03596"/>
<gene>
    <name evidence="2" type="ORF">UABAM_03596</name>
</gene>
<protein>
    <submittedName>
        <fullName evidence="2">Peptide-binding protein</fullName>
    </submittedName>
</protein>
<evidence type="ECO:0000313" key="3">
    <source>
        <dbReference type="Proteomes" id="UP000326354"/>
    </source>
</evidence>
<dbReference type="AlphaFoldDB" id="A0A5S9F4L3"/>
<dbReference type="PROSITE" id="PS50006">
    <property type="entry name" value="FHA_DOMAIN"/>
    <property type="match status" value="2"/>
</dbReference>
<evidence type="ECO:0000259" key="1">
    <source>
        <dbReference type="PROSITE" id="PS50006"/>
    </source>
</evidence>
<proteinExistence type="predicted"/>
<dbReference type="OrthoDB" id="273653at2"/>
<accession>A0A5S9F4L3</accession>
<organism evidence="2 3">
    <name type="scientific">Uabimicrobium amorphum</name>
    <dbReference type="NCBI Taxonomy" id="2596890"/>
    <lineage>
        <taxon>Bacteria</taxon>
        <taxon>Pseudomonadati</taxon>
        <taxon>Planctomycetota</taxon>
        <taxon>Candidatus Uabimicrobiia</taxon>
        <taxon>Candidatus Uabimicrobiales</taxon>
        <taxon>Candidatus Uabimicrobiaceae</taxon>
        <taxon>Candidatus Uabimicrobium</taxon>
    </lineage>
</organism>
<dbReference type="EMBL" id="AP019860">
    <property type="protein sequence ID" value="BBM85233.1"/>
    <property type="molecule type" value="Genomic_DNA"/>
</dbReference>
<name>A0A5S9F4L3_UABAM</name>
<dbReference type="InterPro" id="IPR008984">
    <property type="entry name" value="SMAD_FHA_dom_sf"/>
</dbReference>
<dbReference type="RefSeq" id="WP_151969347.1">
    <property type="nucleotide sequence ID" value="NZ_AP019860.1"/>
</dbReference>
<sequence>MIICKKCGTRNLNKTRLCKNCNAPIAAKRKIPSTLITKSEKKPIPDTIVASPVKNNEKFDLEKKKAIPNTVITKKNQKDVPPTLSFSNKAHMEDVGKEYPLPDVEKEDIFVKYNDMVSPIFQDGKSDSPPSQDIVICTYCRAENVSFYEQCQVCGNKLNTTSVKKADTAKIWQKNSDDKQCYHLEHKENIIGRDEGDILFPQSQYVSKRHCKIYYHQQKVVVDDLGSMNGTYLKLRKPYLLKDGDIFSVGKQIFQFRLLKKAEKSIVPKRITGAFLPSEFVPKAKLVYFIEQGGYDITLLQNKIILGRESGSIVFSDDTTLSPQHASIYAHKSGYILQDLDSEFGTWIRITRPSILKNNDMFRVGEHIFSLDFPVE</sequence>
<dbReference type="CDD" id="cd00060">
    <property type="entry name" value="FHA"/>
    <property type="match status" value="2"/>
</dbReference>
<dbReference type="Proteomes" id="UP000326354">
    <property type="component" value="Chromosome"/>
</dbReference>
<dbReference type="Pfam" id="PF00498">
    <property type="entry name" value="FHA"/>
    <property type="match status" value="2"/>
</dbReference>
<evidence type="ECO:0000313" key="2">
    <source>
        <dbReference type="EMBL" id="BBM85233.1"/>
    </source>
</evidence>
<reference evidence="2 3" key="1">
    <citation type="submission" date="2019-08" db="EMBL/GenBank/DDBJ databases">
        <title>Complete genome sequence of Candidatus Uab amorphum.</title>
        <authorList>
            <person name="Shiratori T."/>
            <person name="Suzuki S."/>
            <person name="Kakizawa Y."/>
            <person name="Ishida K."/>
        </authorList>
    </citation>
    <scope>NUCLEOTIDE SEQUENCE [LARGE SCALE GENOMIC DNA]</scope>
    <source>
        <strain evidence="2 3">SRT547</strain>
    </source>
</reference>
<dbReference type="Gene3D" id="2.60.200.20">
    <property type="match status" value="2"/>
</dbReference>